<protein>
    <submittedName>
        <fullName evidence="1">Uncharacterized protein</fullName>
    </submittedName>
</protein>
<organism evidence="1 2">
    <name type="scientific">Moorena bouillonii PNG</name>
    <dbReference type="NCBI Taxonomy" id="568701"/>
    <lineage>
        <taxon>Bacteria</taxon>
        <taxon>Bacillati</taxon>
        <taxon>Cyanobacteriota</taxon>
        <taxon>Cyanophyceae</taxon>
        <taxon>Coleofasciculales</taxon>
        <taxon>Coleofasciculaceae</taxon>
        <taxon>Moorena</taxon>
    </lineage>
</organism>
<dbReference type="Proteomes" id="UP000186657">
    <property type="component" value="Unassembled WGS sequence"/>
</dbReference>
<proteinExistence type="predicted"/>
<reference evidence="1 2" key="1">
    <citation type="submission" date="2016-10" db="EMBL/GenBank/DDBJ databases">
        <title>Comparative genomics uncovers the prolific and rare metabolic potential of the cyanobacterial genus Moorea.</title>
        <authorList>
            <person name="Leao T."/>
            <person name="Castelao G."/>
            <person name="Korobeynikov A."/>
            <person name="Monroe E.A."/>
            <person name="Podell S."/>
            <person name="Glukhov E."/>
            <person name="Allen E."/>
            <person name="Gerwick W.H."/>
            <person name="Gerwick L."/>
        </authorList>
    </citation>
    <scope>NUCLEOTIDE SEQUENCE [LARGE SCALE GENOMIC DNA]</scope>
    <source>
        <strain evidence="1 2">PNG5-198</strain>
    </source>
</reference>
<keyword evidence="2" id="KW-1185">Reference proteome</keyword>
<comment type="caution">
    <text evidence="1">The sequence shown here is derived from an EMBL/GenBank/DDBJ whole genome shotgun (WGS) entry which is preliminary data.</text>
</comment>
<sequence>MGVYQTKLGKIAYSETIPDNICDSRLSSRNGDYYLVVPYQETKNKTENQGRVVACLPWGQNFYYLF</sequence>
<evidence type="ECO:0000313" key="2">
    <source>
        <dbReference type="Proteomes" id="UP000186657"/>
    </source>
</evidence>
<name>A0A1U7N9A5_9CYAN</name>
<dbReference type="EMBL" id="MKZS01000001">
    <property type="protein sequence ID" value="OLT62494.1"/>
    <property type="molecule type" value="Genomic_DNA"/>
</dbReference>
<evidence type="ECO:0000313" key="1">
    <source>
        <dbReference type="EMBL" id="OLT62494.1"/>
    </source>
</evidence>
<gene>
    <name evidence="1" type="ORF">BJP37_29180</name>
</gene>
<accession>A0A1U7N9A5</accession>
<dbReference type="AlphaFoldDB" id="A0A1U7N9A5"/>